<accession>A0A2W7MUE8</accession>
<evidence type="ECO:0000313" key="1">
    <source>
        <dbReference type="EMBL" id="PZX09797.1"/>
    </source>
</evidence>
<evidence type="ECO:0000313" key="2">
    <source>
        <dbReference type="Proteomes" id="UP000249239"/>
    </source>
</evidence>
<dbReference type="EMBL" id="QKZK01000072">
    <property type="protein sequence ID" value="PZX09797.1"/>
    <property type="molecule type" value="Genomic_DNA"/>
</dbReference>
<keyword evidence="2" id="KW-1185">Reference proteome</keyword>
<protein>
    <submittedName>
        <fullName evidence="1">Uncharacterized protein</fullName>
    </submittedName>
</protein>
<proteinExistence type="predicted"/>
<comment type="caution">
    <text evidence="1">The sequence shown here is derived from an EMBL/GenBank/DDBJ whole genome shotgun (WGS) entry which is preliminary data.</text>
</comment>
<name>A0A2W7MUE8_9BACT</name>
<organism evidence="1 2">
    <name type="scientific">Breznakibacter xylanolyticus</name>
    <dbReference type="NCBI Taxonomy" id="990"/>
    <lineage>
        <taxon>Bacteria</taxon>
        <taxon>Pseudomonadati</taxon>
        <taxon>Bacteroidota</taxon>
        <taxon>Bacteroidia</taxon>
        <taxon>Marinilabiliales</taxon>
        <taxon>Marinilabiliaceae</taxon>
        <taxon>Breznakibacter</taxon>
    </lineage>
</organism>
<gene>
    <name evidence="1" type="ORF">LX69_03520</name>
</gene>
<dbReference type="Proteomes" id="UP000249239">
    <property type="component" value="Unassembled WGS sequence"/>
</dbReference>
<dbReference type="AlphaFoldDB" id="A0A2W7MUE8"/>
<sequence length="53" mass="6149">MLNWLLTLRICLVADCGRFNCQTVVKFERAKSLAKCSKTAIRYMRCCMQAVFN</sequence>
<reference evidence="1 2" key="1">
    <citation type="submission" date="2018-06" db="EMBL/GenBank/DDBJ databases">
        <title>Genomic Encyclopedia of Archaeal and Bacterial Type Strains, Phase II (KMG-II): from individual species to whole genera.</title>
        <authorList>
            <person name="Goeker M."/>
        </authorList>
    </citation>
    <scope>NUCLEOTIDE SEQUENCE [LARGE SCALE GENOMIC DNA]</scope>
    <source>
        <strain evidence="1 2">DSM 6779</strain>
    </source>
</reference>